<dbReference type="Pfam" id="PF00004">
    <property type="entry name" value="AAA"/>
    <property type="match status" value="1"/>
</dbReference>
<evidence type="ECO:0000256" key="1">
    <source>
        <dbReference type="ARBA" id="ARBA00010378"/>
    </source>
</evidence>
<evidence type="ECO:0000259" key="4">
    <source>
        <dbReference type="SMART" id="SM00382"/>
    </source>
</evidence>
<dbReference type="PANTHER" id="PTHR43392:SF2">
    <property type="entry name" value="AAA-TYPE ATPASE FAMILY PROTEIN _ ANKYRIN REPEAT FAMILY PROTEIN"/>
    <property type="match status" value="1"/>
</dbReference>
<evidence type="ECO:0000256" key="3">
    <source>
        <dbReference type="ARBA" id="ARBA00022840"/>
    </source>
</evidence>
<dbReference type="InterPro" id="IPR003593">
    <property type="entry name" value="AAA+_ATPase"/>
</dbReference>
<dbReference type="EMBL" id="KY684085">
    <property type="protein sequence ID" value="ARF09572.1"/>
    <property type="molecule type" value="Genomic_DNA"/>
</dbReference>
<dbReference type="PANTHER" id="PTHR43392">
    <property type="entry name" value="AAA-TYPE ATPASE FAMILY PROTEIN / ANKYRIN REPEAT FAMILY PROTEIN"/>
    <property type="match status" value="1"/>
</dbReference>
<evidence type="ECO:0000256" key="2">
    <source>
        <dbReference type="ARBA" id="ARBA00022741"/>
    </source>
</evidence>
<feature type="domain" description="AAA+ ATPase" evidence="4">
    <location>
        <begin position="128"/>
        <end position="269"/>
    </location>
</feature>
<dbReference type="InterPro" id="IPR050773">
    <property type="entry name" value="CbxX/CfxQ_RuBisCO_ESX"/>
</dbReference>
<name>A0A1V0SCY8_9VIRU</name>
<dbReference type="SUPFAM" id="SSF52540">
    <property type="entry name" value="P-loop containing nucleoside triphosphate hydrolases"/>
    <property type="match status" value="1"/>
</dbReference>
<proteinExistence type="inferred from homology"/>
<dbReference type="InterPro" id="IPR000641">
    <property type="entry name" value="CbxX/CfxQ"/>
</dbReference>
<sequence length="370" mass="42677">MSLVNETNDLFNQIDTAILDLTLLQAEIKETMELIDGLLIKASKYITNPERKKIIIPDKINTIDELLKFTEDYGTNISYPDESINTKILLDLKQPLEKMSKIIGMHEIKNQILDLIITSIMNLYDSDMLFHTVITGPPGVGKTMLAKLIGEIYLRLGILKNGEYVFKIARRSDLIGKYLGHTAVKTQELIDSCEGGVLFIDEVYSLGNDEKKDSFSKECIDTINLNLTEKKNFICIIAGYPEEIENCFFSVNPGLKRRFPFKYEITDYTYEELSKIFLSKLNEIAWKTDIDENDLIEFFKNNKNYFQYFGGDIDNLILNCRTCHSRRVFGQDESLRKIITQDDILCGFNKFTKSKSKNKESNDHYKSMFI</sequence>
<organism evidence="5">
    <name type="scientific">Indivirus ILV1</name>
    <dbReference type="NCBI Taxonomy" id="1977633"/>
    <lineage>
        <taxon>Viruses</taxon>
        <taxon>Varidnaviria</taxon>
        <taxon>Bamfordvirae</taxon>
        <taxon>Nucleocytoviricota</taxon>
        <taxon>Megaviricetes</taxon>
        <taxon>Imitervirales</taxon>
        <taxon>Mimiviridae</taxon>
        <taxon>Klosneuvirinae</taxon>
        <taxon>Indivirus</taxon>
    </lineage>
</organism>
<dbReference type="GO" id="GO:0016887">
    <property type="term" value="F:ATP hydrolysis activity"/>
    <property type="evidence" value="ECO:0007669"/>
    <property type="project" value="InterPro"/>
</dbReference>
<comment type="similarity">
    <text evidence="1">Belongs to the CbxX/CfxQ family.</text>
</comment>
<dbReference type="CDD" id="cd00009">
    <property type="entry name" value="AAA"/>
    <property type="match status" value="1"/>
</dbReference>
<keyword evidence="2" id="KW-0547">Nucleotide-binding</keyword>
<accession>A0A1V0SCY8</accession>
<protein>
    <submittedName>
        <fullName evidence="5">AAA family ATPase</fullName>
    </submittedName>
</protein>
<evidence type="ECO:0000313" key="5">
    <source>
        <dbReference type="EMBL" id="ARF09572.1"/>
    </source>
</evidence>
<dbReference type="PRINTS" id="PR00819">
    <property type="entry name" value="CBXCFQXSUPER"/>
</dbReference>
<reference evidence="5" key="1">
    <citation type="journal article" date="2017" name="Science">
        <title>Giant viruses with an expanded complement of translation system components.</title>
        <authorList>
            <person name="Schulz F."/>
            <person name="Yutin N."/>
            <person name="Ivanova N.N."/>
            <person name="Ortega D.R."/>
            <person name="Lee T.K."/>
            <person name="Vierheilig J."/>
            <person name="Daims H."/>
            <person name="Horn M."/>
            <person name="Wagner M."/>
            <person name="Jensen G.J."/>
            <person name="Kyrpides N.C."/>
            <person name="Koonin E.V."/>
            <person name="Woyke T."/>
        </authorList>
    </citation>
    <scope>NUCLEOTIDE SEQUENCE</scope>
    <source>
        <strain evidence="5">ILV1</strain>
    </source>
</reference>
<dbReference type="InterPro" id="IPR027417">
    <property type="entry name" value="P-loop_NTPase"/>
</dbReference>
<dbReference type="SMART" id="SM00382">
    <property type="entry name" value="AAA"/>
    <property type="match status" value="1"/>
</dbReference>
<dbReference type="Gene3D" id="3.40.50.300">
    <property type="entry name" value="P-loop containing nucleotide triphosphate hydrolases"/>
    <property type="match status" value="1"/>
</dbReference>
<keyword evidence="3" id="KW-0067">ATP-binding</keyword>
<dbReference type="InterPro" id="IPR003959">
    <property type="entry name" value="ATPase_AAA_core"/>
</dbReference>
<dbReference type="GO" id="GO:0005524">
    <property type="term" value="F:ATP binding"/>
    <property type="evidence" value="ECO:0007669"/>
    <property type="project" value="UniProtKB-KW"/>
</dbReference>
<gene>
    <name evidence="5" type="ORF">Indivirus_1_195</name>
</gene>